<reference evidence="1" key="1">
    <citation type="submission" date="2021-06" db="EMBL/GenBank/DDBJ databases">
        <authorList>
            <person name="Kallberg Y."/>
            <person name="Tangrot J."/>
            <person name="Rosling A."/>
        </authorList>
    </citation>
    <scope>NUCLEOTIDE SEQUENCE</scope>
    <source>
        <strain evidence="1">MA461A</strain>
    </source>
</reference>
<evidence type="ECO:0000313" key="2">
    <source>
        <dbReference type="Proteomes" id="UP000789920"/>
    </source>
</evidence>
<keyword evidence="2" id="KW-1185">Reference proteome</keyword>
<protein>
    <submittedName>
        <fullName evidence="1">13710_t:CDS:1</fullName>
    </submittedName>
</protein>
<gene>
    <name evidence="1" type="ORF">RPERSI_LOCUS32145</name>
</gene>
<feature type="non-terminal residue" evidence="1">
    <location>
        <position position="247"/>
    </location>
</feature>
<evidence type="ECO:0000313" key="1">
    <source>
        <dbReference type="EMBL" id="CAG8842073.1"/>
    </source>
</evidence>
<organism evidence="1 2">
    <name type="scientific">Racocetra persica</name>
    <dbReference type="NCBI Taxonomy" id="160502"/>
    <lineage>
        <taxon>Eukaryota</taxon>
        <taxon>Fungi</taxon>
        <taxon>Fungi incertae sedis</taxon>
        <taxon>Mucoromycota</taxon>
        <taxon>Glomeromycotina</taxon>
        <taxon>Glomeromycetes</taxon>
        <taxon>Diversisporales</taxon>
        <taxon>Gigasporaceae</taxon>
        <taxon>Racocetra</taxon>
    </lineage>
</organism>
<sequence>FQELQLTPFSRTEIEKYIKNYVSYFKKSNLLLWDADKYIQSIDNIPQIEDLVCNPVLLKITLTILPGFFKDNETTPQISRKVLYDEFIKQWFERAQNRLKSIQLKSEEQEEFNRLNNDFTKICENFAFTMFVDNNKAVVDYNLENREITSDWATLLGNTNVNCRLMRFSMPLIRRGNQYWFFHKSLRDYLIACALLDSLNDTSESTLFNKKSIISEPAIQNFLVEGVQQKPEYQEPLLNFIECSKNN</sequence>
<proteinExistence type="predicted"/>
<dbReference type="Proteomes" id="UP000789920">
    <property type="component" value="Unassembled WGS sequence"/>
</dbReference>
<name>A0ACA9SLR4_9GLOM</name>
<dbReference type="EMBL" id="CAJVQC010132838">
    <property type="protein sequence ID" value="CAG8842073.1"/>
    <property type="molecule type" value="Genomic_DNA"/>
</dbReference>
<accession>A0ACA9SLR4</accession>
<comment type="caution">
    <text evidence="1">The sequence shown here is derived from an EMBL/GenBank/DDBJ whole genome shotgun (WGS) entry which is preliminary data.</text>
</comment>
<feature type="non-terminal residue" evidence="1">
    <location>
        <position position="1"/>
    </location>
</feature>